<evidence type="ECO:0000256" key="2">
    <source>
        <dbReference type="ARBA" id="ARBA00023002"/>
    </source>
</evidence>
<dbReference type="Pfam" id="PF00106">
    <property type="entry name" value="adh_short"/>
    <property type="match status" value="1"/>
</dbReference>
<dbReference type="PANTHER" id="PTHR44196:SF1">
    <property type="entry name" value="DEHYDROGENASE_REDUCTASE SDR FAMILY MEMBER 7B"/>
    <property type="match status" value="1"/>
</dbReference>
<dbReference type="EC" id="1.-.-.-" evidence="4"/>
<dbReference type="RefSeq" id="WP_390252824.1">
    <property type="nucleotide sequence ID" value="NZ_JBHSDT010000008.1"/>
</dbReference>
<proteinExistence type="inferred from homology"/>
<dbReference type="InterPro" id="IPR020904">
    <property type="entry name" value="Sc_DH/Rdtase_CS"/>
</dbReference>
<dbReference type="PIRSF" id="PIRSF000126">
    <property type="entry name" value="11-beta-HSD1"/>
    <property type="match status" value="1"/>
</dbReference>
<keyword evidence="5" id="KW-1185">Reference proteome</keyword>
<dbReference type="PRINTS" id="PR00080">
    <property type="entry name" value="SDRFAMILY"/>
</dbReference>
<dbReference type="PRINTS" id="PR00081">
    <property type="entry name" value="GDHRDH"/>
</dbReference>
<dbReference type="GO" id="GO:0016491">
    <property type="term" value="F:oxidoreductase activity"/>
    <property type="evidence" value="ECO:0007669"/>
    <property type="project" value="UniProtKB-KW"/>
</dbReference>
<gene>
    <name evidence="4" type="ORF">ACFOY7_14540</name>
</gene>
<dbReference type="EMBL" id="JBHSDT010000008">
    <property type="protein sequence ID" value="MFC4404284.1"/>
    <property type="molecule type" value="Genomic_DNA"/>
</dbReference>
<protein>
    <submittedName>
        <fullName evidence="4">SDR family NAD(P)-dependent oxidoreductase</fullName>
        <ecNumber evidence="4">1.-.-.-</ecNumber>
    </submittedName>
</protein>
<dbReference type="PANTHER" id="PTHR44196">
    <property type="entry name" value="DEHYDROGENASE/REDUCTASE SDR FAMILY MEMBER 7B"/>
    <property type="match status" value="1"/>
</dbReference>
<comment type="caution">
    <text evidence="4">The sequence shown here is derived from an EMBL/GenBank/DDBJ whole genome shotgun (WGS) entry which is preliminary data.</text>
</comment>
<sequence>MNEIKGKIVLITGASSGIGKAITKEIASNGAIPIMLARSGDVLQSLQNEIREEYKQESYFFTVDLTDRKQVDIVIDEIISSVPKVDAIINNAGFGIFQLFEKMDWEQTERMLLLNINSLMYLSYRFLPVLKLQEDAHIVNIASQAGRIATPKSAVYSATKAAVISFSNALRMELANTKVNVTTVNIGPVKTAFFEQADPSGKYQNSVARYMLDPIKVAIKIRRALFTNKREINLPIWMHAGSILYQIAPKWMERMLRNQFEKK</sequence>
<evidence type="ECO:0000313" key="5">
    <source>
        <dbReference type="Proteomes" id="UP001595882"/>
    </source>
</evidence>
<evidence type="ECO:0000313" key="4">
    <source>
        <dbReference type="EMBL" id="MFC4404284.1"/>
    </source>
</evidence>
<dbReference type="SUPFAM" id="SSF51735">
    <property type="entry name" value="NAD(P)-binding Rossmann-fold domains"/>
    <property type="match status" value="1"/>
</dbReference>
<reference evidence="5" key="1">
    <citation type="journal article" date="2019" name="Int. J. Syst. Evol. Microbiol.">
        <title>The Global Catalogue of Microorganisms (GCM) 10K type strain sequencing project: providing services to taxonomists for standard genome sequencing and annotation.</title>
        <authorList>
            <consortium name="The Broad Institute Genomics Platform"/>
            <consortium name="The Broad Institute Genome Sequencing Center for Infectious Disease"/>
            <person name="Wu L."/>
            <person name="Ma J."/>
        </authorList>
    </citation>
    <scope>NUCLEOTIDE SEQUENCE [LARGE SCALE GENOMIC DNA]</scope>
    <source>
        <strain evidence="5">CCUG 37865</strain>
    </source>
</reference>
<keyword evidence="2 4" id="KW-0560">Oxidoreductase</keyword>
<dbReference type="PROSITE" id="PS00061">
    <property type="entry name" value="ADH_SHORT"/>
    <property type="match status" value="1"/>
</dbReference>
<evidence type="ECO:0000256" key="1">
    <source>
        <dbReference type="ARBA" id="ARBA00006484"/>
    </source>
</evidence>
<comment type="similarity">
    <text evidence="1 3">Belongs to the short-chain dehydrogenases/reductases (SDR) family.</text>
</comment>
<accession>A0ABV8WXV7</accession>
<dbReference type="InterPro" id="IPR002347">
    <property type="entry name" value="SDR_fam"/>
</dbReference>
<dbReference type="InterPro" id="IPR036291">
    <property type="entry name" value="NAD(P)-bd_dom_sf"/>
</dbReference>
<dbReference type="Proteomes" id="UP001595882">
    <property type="component" value="Unassembled WGS sequence"/>
</dbReference>
<organism evidence="4 5">
    <name type="scientific">Gracilibacillus xinjiangensis</name>
    <dbReference type="NCBI Taxonomy" id="1193282"/>
    <lineage>
        <taxon>Bacteria</taxon>
        <taxon>Bacillati</taxon>
        <taxon>Bacillota</taxon>
        <taxon>Bacilli</taxon>
        <taxon>Bacillales</taxon>
        <taxon>Bacillaceae</taxon>
        <taxon>Gracilibacillus</taxon>
    </lineage>
</organism>
<name>A0ABV8WXV7_9BACI</name>
<evidence type="ECO:0000256" key="3">
    <source>
        <dbReference type="RuleBase" id="RU000363"/>
    </source>
</evidence>
<dbReference type="Gene3D" id="3.40.50.720">
    <property type="entry name" value="NAD(P)-binding Rossmann-like Domain"/>
    <property type="match status" value="1"/>
</dbReference>